<evidence type="ECO:0000313" key="3">
    <source>
        <dbReference type="Proteomes" id="UP000298030"/>
    </source>
</evidence>
<keyword evidence="3" id="KW-1185">Reference proteome</keyword>
<evidence type="ECO:0000313" key="2">
    <source>
        <dbReference type="EMBL" id="TEB36157.1"/>
    </source>
</evidence>
<accession>A0A4Y7TPP8</accession>
<reference evidence="2 3" key="1">
    <citation type="journal article" date="2019" name="Nat. Ecol. Evol.">
        <title>Megaphylogeny resolves global patterns of mushroom evolution.</title>
        <authorList>
            <person name="Varga T."/>
            <person name="Krizsan K."/>
            <person name="Foldi C."/>
            <person name="Dima B."/>
            <person name="Sanchez-Garcia M."/>
            <person name="Sanchez-Ramirez S."/>
            <person name="Szollosi G.J."/>
            <person name="Szarkandi J.G."/>
            <person name="Papp V."/>
            <person name="Albert L."/>
            <person name="Andreopoulos W."/>
            <person name="Angelini C."/>
            <person name="Antonin V."/>
            <person name="Barry K.W."/>
            <person name="Bougher N.L."/>
            <person name="Buchanan P."/>
            <person name="Buyck B."/>
            <person name="Bense V."/>
            <person name="Catcheside P."/>
            <person name="Chovatia M."/>
            <person name="Cooper J."/>
            <person name="Damon W."/>
            <person name="Desjardin D."/>
            <person name="Finy P."/>
            <person name="Geml J."/>
            <person name="Haridas S."/>
            <person name="Hughes K."/>
            <person name="Justo A."/>
            <person name="Karasinski D."/>
            <person name="Kautmanova I."/>
            <person name="Kiss B."/>
            <person name="Kocsube S."/>
            <person name="Kotiranta H."/>
            <person name="LaButti K.M."/>
            <person name="Lechner B.E."/>
            <person name="Liimatainen K."/>
            <person name="Lipzen A."/>
            <person name="Lukacs Z."/>
            <person name="Mihaltcheva S."/>
            <person name="Morgado L.N."/>
            <person name="Niskanen T."/>
            <person name="Noordeloos M.E."/>
            <person name="Ohm R.A."/>
            <person name="Ortiz-Santana B."/>
            <person name="Ovrebo C."/>
            <person name="Racz N."/>
            <person name="Riley R."/>
            <person name="Savchenko A."/>
            <person name="Shiryaev A."/>
            <person name="Soop K."/>
            <person name="Spirin V."/>
            <person name="Szebenyi C."/>
            <person name="Tomsovsky M."/>
            <person name="Tulloss R.E."/>
            <person name="Uehling J."/>
            <person name="Grigoriev I.V."/>
            <person name="Vagvolgyi C."/>
            <person name="Papp T."/>
            <person name="Martin F.M."/>
            <person name="Miettinen O."/>
            <person name="Hibbett D.S."/>
            <person name="Nagy L.G."/>
        </authorList>
    </citation>
    <scope>NUCLEOTIDE SEQUENCE [LARGE SCALE GENOMIC DNA]</scope>
    <source>
        <strain evidence="2 3">FP101781</strain>
    </source>
</reference>
<organism evidence="2 3">
    <name type="scientific">Coprinellus micaceus</name>
    <name type="common">Glistening ink-cap mushroom</name>
    <name type="synonym">Coprinus micaceus</name>
    <dbReference type="NCBI Taxonomy" id="71717"/>
    <lineage>
        <taxon>Eukaryota</taxon>
        <taxon>Fungi</taxon>
        <taxon>Dikarya</taxon>
        <taxon>Basidiomycota</taxon>
        <taxon>Agaricomycotina</taxon>
        <taxon>Agaricomycetes</taxon>
        <taxon>Agaricomycetidae</taxon>
        <taxon>Agaricales</taxon>
        <taxon>Agaricineae</taxon>
        <taxon>Psathyrellaceae</taxon>
        <taxon>Coprinellus</taxon>
    </lineage>
</organism>
<sequence>MEDNKIPYAVYYDPRLSHAFTGPSPPSIALPPLNFRHTVQNSKRSVTTVDTPSEKVHAKFKKDSAPPPIPAPARTRTKRKLSYSDNLVTFPVEGPAGQKKGKIKRKLYRAGSTSHSMSSISSYTSLSSSFMPSVGSLQTIQFAAQAQAKMEPPIDPLLINRVHTTGNAKTGAIHAAVAVLDKAGVSPLEMLLVILDPAHAEFEKERAKFFAQENHANIHALLTNLQSNTRLRQNFSRAMKGVPTGAGLVPAHRLVSEDGAAPSA</sequence>
<protein>
    <submittedName>
        <fullName evidence="2">Uncharacterized protein</fullName>
    </submittedName>
</protein>
<name>A0A4Y7TPP8_COPMI</name>
<proteinExistence type="predicted"/>
<comment type="caution">
    <text evidence="2">The sequence shown here is derived from an EMBL/GenBank/DDBJ whole genome shotgun (WGS) entry which is preliminary data.</text>
</comment>
<feature type="region of interest" description="Disordered" evidence="1">
    <location>
        <begin position="59"/>
        <end position="78"/>
    </location>
</feature>
<dbReference type="OrthoDB" id="3053997at2759"/>
<evidence type="ECO:0000256" key="1">
    <source>
        <dbReference type="SAM" id="MobiDB-lite"/>
    </source>
</evidence>
<gene>
    <name evidence="2" type="ORF">FA13DRAFT_1787640</name>
</gene>
<dbReference type="AlphaFoldDB" id="A0A4Y7TPP8"/>
<dbReference type="Proteomes" id="UP000298030">
    <property type="component" value="Unassembled WGS sequence"/>
</dbReference>
<dbReference type="EMBL" id="QPFP01000006">
    <property type="protein sequence ID" value="TEB36157.1"/>
    <property type="molecule type" value="Genomic_DNA"/>
</dbReference>